<evidence type="ECO:0000313" key="3">
    <source>
        <dbReference type="Proteomes" id="UP001328107"/>
    </source>
</evidence>
<dbReference type="GO" id="GO:0005811">
    <property type="term" value="C:lipid droplet"/>
    <property type="evidence" value="ECO:0007669"/>
    <property type="project" value="TreeGrafter"/>
</dbReference>
<dbReference type="AlphaFoldDB" id="A0AAN5CKM1"/>
<dbReference type="GO" id="GO:0009247">
    <property type="term" value="P:glycolipid biosynthetic process"/>
    <property type="evidence" value="ECO:0007669"/>
    <property type="project" value="TreeGrafter"/>
</dbReference>
<keyword evidence="1" id="KW-0472">Membrane</keyword>
<name>A0AAN5CKM1_9BILA</name>
<keyword evidence="1" id="KW-1133">Transmembrane helix</keyword>
<evidence type="ECO:0000256" key="1">
    <source>
        <dbReference type="SAM" id="Phobius"/>
    </source>
</evidence>
<comment type="caution">
    <text evidence="2">The sequence shown here is derived from an EMBL/GenBank/DDBJ whole genome shotgun (WGS) entry which is preliminary data.</text>
</comment>
<evidence type="ECO:0008006" key="4">
    <source>
        <dbReference type="Google" id="ProtNLM"/>
    </source>
</evidence>
<dbReference type="GO" id="GO:0005739">
    <property type="term" value="C:mitochondrion"/>
    <property type="evidence" value="ECO:0007669"/>
    <property type="project" value="TreeGrafter"/>
</dbReference>
<reference evidence="3" key="1">
    <citation type="submission" date="2022-10" db="EMBL/GenBank/DDBJ databases">
        <title>Genome assembly of Pristionchus species.</title>
        <authorList>
            <person name="Yoshida K."/>
            <person name="Sommer R.J."/>
        </authorList>
    </citation>
    <scope>NUCLEOTIDE SEQUENCE [LARGE SCALE GENOMIC DNA]</scope>
    <source>
        <strain evidence="3">RS5460</strain>
    </source>
</reference>
<dbReference type="PANTHER" id="PTHR12286">
    <property type="entry name" value="SACCHAROPINE DEHYDROGENASE-LIKE OXIDOREDUCTASE"/>
    <property type="match status" value="1"/>
</dbReference>
<keyword evidence="1" id="KW-0812">Transmembrane</keyword>
<sequence>MELKYGQSAKEKGVYIVGACGWNSIPCDLGTDFLKRKFEGTLAYVDTVVRINTGPAGYCINTGTYESLILGVKSHVDGSEAALHKLITPKPLPKLNNSPNFRPPLAKFEEPSLSSWTMPFMGSDKAVVQRSQYFDYHENGQSPVNIRTYFTVGTLWTMIQLAIWGAIFGFFALFGPIRRFLFNHPEECSFGMFKKSGPTKEQIKGASFDYFFFGTGWERGESPKNDLPIKKAAAVCHGPDIGYIGTSAHICSAALALLNDSEKLPKDGGVMTTASAFRHTRIYEYLSEMGVAFDMAAKSK</sequence>
<evidence type="ECO:0000313" key="2">
    <source>
        <dbReference type="EMBL" id="GMR46173.1"/>
    </source>
</evidence>
<dbReference type="Proteomes" id="UP001328107">
    <property type="component" value="Unassembled WGS sequence"/>
</dbReference>
<dbReference type="PANTHER" id="PTHR12286:SF5">
    <property type="entry name" value="SACCHAROPINE DEHYDROGENASE-LIKE OXIDOREDUCTASE"/>
    <property type="match status" value="1"/>
</dbReference>
<proteinExistence type="predicted"/>
<dbReference type="EMBL" id="BTRK01000004">
    <property type="protein sequence ID" value="GMR46173.1"/>
    <property type="molecule type" value="Genomic_DNA"/>
</dbReference>
<dbReference type="InterPro" id="IPR051276">
    <property type="entry name" value="Saccharopine_DH-like_oxidrdct"/>
</dbReference>
<feature type="transmembrane region" description="Helical" evidence="1">
    <location>
        <begin position="149"/>
        <end position="174"/>
    </location>
</feature>
<accession>A0AAN5CKM1</accession>
<gene>
    <name evidence="2" type="ORF">PMAYCL1PPCAC_16368</name>
</gene>
<organism evidence="2 3">
    <name type="scientific">Pristionchus mayeri</name>
    <dbReference type="NCBI Taxonomy" id="1317129"/>
    <lineage>
        <taxon>Eukaryota</taxon>
        <taxon>Metazoa</taxon>
        <taxon>Ecdysozoa</taxon>
        <taxon>Nematoda</taxon>
        <taxon>Chromadorea</taxon>
        <taxon>Rhabditida</taxon>
        <taxon>Rhabditina</taxon>
        <taxon>Diplogasteromorpha</taxon>
        <taxon>Diplogasteroidea</taxon>
        <taxon>Neodiplogasteridae</taxon>
        <taxon>Pristionchus</taxon>
    </lineage>
</organism>
<dbReference type="GO" id="GO:0005886">
    <property type="term" value="C:plasma membrane"/>
    <property type="evidence" value="ECO:0007669"/>
    <property type="project" value="TreeGrafter"/>
</dbReference>
<protein>
    <recommendedName>
        <fullName evidence="4">Saccharopine dehydrogenase NADP binding domain-containing protein</fullName>
    </recommendedName>
</protein>
<keyword evidence="3" id="KW-1185">Reference proteome</keyword>